<dbReference type="EMBL" id="CP000252">
    <property type="protein sequence ID" value="ABC76094.1"/>
    <property type="molecule type" value="Genomic_DNA"/>
</dbReference>
<keyword evidence="2" id="KW-1185">Reference proteome</keyword>
<dbReference type="KEGG" id="sat:SYN_03293"/>
<reference evidence="1 2" key="1">
    <citation type="journal article" date="2007" name="Proc. Natl. Acad. Sci. U.S.A.">
        <title>The genome of Syntrophus aciditrophicus: life at the thermodynamic limit of microbial growth.</title>
        <authorList>
            <person name="McInerney M.J."/>
            <person name="Rohlin L."/>
            <person name="Mouttaki H."/>
            <person name="Kim U."/>
            <person name="Krupp R.S."/>
            <person name="Rios-Hernandez L."/>
            <person name="Sieber J."/>
            <person name="Struchtemeyer C.G."/>
            <person name="Bhattacharyya A."/>
            <person name="Campbell J.W."/>
            <person name="Gunsalus R.P."/>
        </authorList>
    </citation>
    <scope>NUCLEOTIDE SEQUENCE [LARGE SCALE GENOMIC DNA]</scope>
    <source>
        <strain evidence="1 2">SB</strain>
    </source>
</reference>
<dbReference type="AlphaFoldDB" id="Q2LQJ0"/>
<accession>Q2LQJ0</accession>
<dbReference type="HOGENOM" id="CLU_1980471_0_0_7"/>
<gene>
    <name evidence="1" type="ORF">SYN_03293</name>
</gene>
<dbReference type="InParanoid" id="Q2LQJ0"/>
<dbReference type="STRING" id="56780.SYN_03293"/>
<name>Q2LQJ0_SYNAS</name>
<dbReference type="Proteomes" id="UP000001933">
    <property type="component" value="Chromosome"/>
</dbReference>
<protein>
    <submittedName>
        <fullName evidence="1">Hypothetical cytosolic protein</fullName>
    </submittedName>
</protein>
<evidence type="ECO:0000313" key="2">
    <source>
        <dbReference type="Proteomes" id="UP000001933"/>
    </source>
</evidence>
<organism evidence="1 2">
    <name type="scientific">Syntrophus aciditrophicus (strain SB)</name>
    <dbReference type="NCBI Taxonomy" id="56780"/>
    <lineage>
        <taxon>Bacteria</taxon>
        <taxon>Pseudomonadati</taxon>
        <taxon>Thermodesulfobacteriota</taxon>
        <taxon>Syntrophia</taxon>
        <taxon>Syntrophales</taxon>
        <taxon>Syntrophaceae</taxon>
        <taxon>Syntrophus</taxon>
    </lineage>
</organism>
<proteinExistence type="predicted"/>
<evidence type="ECO:0000313" key="1">
    <source>
        <dbReference type="EMBL" id="ABC76094.1"/>
    </source>
</evidence>
<sequence length="126" mass="13632">MTTAEGASLVKPSLDFNADVAITSPTIAITRKSQPFMIYLPICVRKEIVKTRLLELDDELASPISGKIREAPVFCSEIAGGQATAASALKGDSMPDREPDIRPLELQGKGNDHIKMTRNAARCHVL</sequence>